<dbReference type="PANTHER" id="PTHR23250">
    <property type="entry name" value="DYSFERLIN-RELATED"/>
    <property type="match status" value="1"/>
</dbReference>
<organism evidence="4 5">
    <name type="scientific">Acipenser oxyrinchus oxyrinchus</name>
    <dbReference type="NCBI Taxonomy" id="40147"/>
    <lineage>
        <taxon>Eukaryota</taxon>
        <taxon>Metazoa</taxon>
        <taxon>Chordata</taxon>
        <taxon>Craniata</taxon>
        <taxon>Vertebrata</taxon>
        <taxon>Euteleostomi</taxon>
        <taxon>Actinopterygii</taxon>
        <taxon>Chondrostei</taxon>
        <taxon>Acipenseriformes</taxon>
        <taxon>Acipenseridae</taxon>
        <taxon>Acipenser</taxon>
    </lineage>
</organism>
<keyword evidence="1" id="KW-0430">Lectin</keyword>
<keyword evidence="3" id="KW-0732">Signal</keyword>
<feature type="chain" id="PRO_5042183346" evidence="3">
    <location>
        <begin position="18"/>
        <end position="254"/>
    </location>
</feature>
<evidence type="ECO:0000256" key="3">
    <source>
        <dbReference type="SAM" id="SignalP"/>
    </source>
</evidence>
<dbReference type="Proteomes" id="UP001230051">
    <property type="component" value="Unassembled WGS sequence"/>
</dbReference>
<evidence type="ECO:0000313" key="5">
    <source>
        <dbReference type="Proteomes" id="UP001230051"/>
    </source>
</evidence>
<keyword evidence="5" id="KW-1185">Reference proteome</keyword>
<evidence type="ECO:0000313" key="4">
    <source>
        <dbReference type="EMBL" id="KAK1155143.1"/>
    </source>
</evidence>
<evidence type="ECO:0000256" key="2">
    <source>
        <dbReference type="ARBA" id="ARBA00038331"/>
    </source>
</evidence>
<feature type="signal peptide" evidence="3">
    <location>
        <begin position="1"/>
        <end position="17"/>
    </location>
</feature>
<dbReference type="SMART" id="SM00706">
    <property type="entry name" value="TECPR"/>
    <property type="match status" value="5"/>
</dbReference>
<dbReference type="PANTHER" id="PTHR23250:SF3">
    <property type="entry name" value="FISH-EGG LECTIN-LIKE ISOFORM X1-RELATED"/>
    <property type="match status" value="1"/>
</dbReference>
<dbReference type="Pfam" id="PF19193">
    <property type="entry name" value="Tectonin"/>
    <property type="match status" value="1"/>
</dbReference>
<proteinExistence type="inferred from homology"/>
<dbReference type="InterPro" id="IPR006624">
    <property type="entry name" value="Beta-propeller_rpt_TECPR"/>
</dbReference>
<reference evidence="4" key="1">
    <citation type="submission" date="2022-02" db="EMBL/GenBank/DDBJ databases">
        <title>Atlantic sturgeon de novo genome assembly.</title>
        <authorList>
            <person name="Stock M."/>
            <person name="Klopp C."/>
            <person name="Guiguen Y."/>
            <person name="Cabau C."/>
            <person name="Parinello H."/>
            <person name="Santidrian Yebra-Pimentel E."/>
            <person name="Kuhl H."/>
            <person name="Dirks R.P."/>
            <person name="Guessner J."/>
            <person name="Wuertz S."/>
            <person name="Du K."/>
            <person name="Schartl M."/>
        </authorList>
    </citation>
    <scope>NUCLEOTIDE SEQUENCE</scope>
    <source>
        <strain evidence="4">STURGEONOMICS-FGT-2020</strain>
        <tissue evidence="4">Whole blood</tissue>
    </source>
</reference>
<dbReference type="EMBL" id="JAGXEW010000032">
    <property type="protein sequence ID" value="KAK1155143.1"/>
    <property type="molecule type" value="Genomic_DNA"/>
</dbReference>
<dbReference type="InterPro" id="IPR051513">
    <property type="entry name" value="Tectonin_beta-prop"/>
</dbReference>
<protein>
    <submittedName>
        <fullName evidence="4">Fish-egg lectin-like isoform X1</fullName>
    </submittedName>
</protein>
<evidence type="ECO:0000256" key="1">
    <source>
        <dbReference type="ARBA" id="ARBA00022734"/>
    </source>
</evidence>
<dbReference type="AlphaFoldDB" id="A0AAD8CTL4"/>
<comment type="similarity">
    <text evidence="2">Belongs to the tectonin family.</text>
</comment>
<accession>A0AAD8CTL4</accession>
<comment type="caution">
    <text evidence="4">The sequence shown here is derived from an EMBL/GenBank/DDBJ whole genome shotgun (WGS) entry which is preliminary data.</text>
</comment>
<dbReference type="GO" id="GO:0030246">
    <property type="term" value="F:carbohydrate binding"/>
    <property type="evidence" value="ECO:0007669"/>
    <property type="project" value="UniProtKB-KW"/>
</dbReference>
<gene>
    <name evidence="4" type="ORF">AOXY_G27524</name>
</gene>
<sequence length="254" mass="27283">MRTLALCLILVMGTSEALDCQFVDGSLKQVDAGLGLVFGVNDAGAVFMRFGNKWVPMEGNLKHVTVGPAGLWGVNEHFHIFKMVAGKWERVEGLLKQIDAGGDQLIGGVNNESAGFCLNQQGAALALGEGAHVPWVSIADDLVYYSCGPQSCWGVTSKNAVLVRKEVTLNKCQGLGWEPVPDSPMVLVEVGSDGIVFGINGTGEVFRRAGITESNPSGSQWTHQYVCGNMRHATYDLGVLWLITMDQKIVSCIL</sequence>
<name>A0AAD8CTL4_ACIOX</name>